<gene>
    <name evidence="2" type="ORF">HPLM_LOCUS13870</name>
</gene>
<dbReference type="Proteomes" id="UP000268014">
    <property type="component" value="Unassembled WGS sequence"/>
</dbReference>
<keyword evidence="3" id="KW-1185">Reference proteome</keyword>
<feature type="compositionally biased region" description="Basic and acidic residues" evidence="1">
    <location>
        <begin position="346"/>
        <end position="364"/>
    </location>
</feature>
<evidence type="ECO:0000313" key="2">
    <source>
        <dbReference type="EMBL" id="VDO50919.1"/>
    </source>
</evidence>
<dbReference type="EMBL" id="UZAF01018367">
    <property type="protein sequence ID" value="VDO50919.1"/>
    <property type="molecule type" value="Genomic_DNA"/>
</dbReference>
<accession>A0A3P7W8J5</accession>
<dbReference type="STRING" id="6290.A0A3P7W8J5"/>
<evidence type="ECO:0000313" key="3">
    <source>
        <dbReference type="Proteomes" id="UP000268014"/>
    </source>
</evidence>
<dbReference type="OrthoDB" id="2143914at2759"/>
<evidence type="ECO:0000256" key="1">
    <source>
        <dbReference type="SAM" id="MobiDB-lite"/>
    </source>
</evidence>
<feature type="region of interest" description="Disordered" evidence="1">
    <location>
        <begin position="346"/>
        <end position="406"/>
    </location>
</feature>
<protein>
    <submittedName>
        <fullName evidence="2">Uncharacterized protein</fullName>
    </submittedName>
</protein>
<sequence>MTEEEKATIEKGIEEIAEKFRNGESAPDVKELFKKIHLTDKEISAIIAAAKRRNVNNFNSVRKYPRTGKAPVKKIKKNIYLQPDSVYERADFEPYETEDERIMIMTESLCHAVRKYDHYEWCNRYTEDRIRPESVAATFASNLLNVRCVDVAARLRHCEQFPIDLTLPPTFSTASAYRVFESSRVSLSKRASVYFNPSDVNSTDFMILYPEGDIVRKFTVHDRLNIQLHSDILLDLNYLKLKTQVRAVFLEPTRLAMAIESPEAEEQRNKVQMELMGTIMAEHEASQTEAMLDYVASEVVVENTQENEPIFYEDAVDDALNATIHTIGDAVSPSIEAGLECASTTAERDIQESETLLEAKAEPVKRKRGRPRKYEAPPTSKENQEKSGAKKRKSVHEVSDEGEEEL</sequence>
<organism evidence="2 3">
    <name type="scientific">Haemonchus placei</name>
    <name type="common">Barber's pole worm</name>
    <dbReference type="NCBI Taxonomy" id="6290"/>
    <lineage>
        <taxon>Eukaryota</taxon>
        <taxon>Metazoa</taxon>
        <taxon>Ecdysozoa</taxon>
        <taxon>Nematoda</taxon>
        <taxon>Chromadorea</taxon>
        <taxon>Rhabditida</taxon>
        <taxon>Rhabditina</taxon>
        <taxon>Rhabditomorpha</taxon>
        <taxon>Strongyloidea</taxon>
        <taxon>Trichostrongylidae</taxon>
        <taxon>Haemonchus</taxon>
    </lineage>
</organism>
<dbReference type="AlphaFoldDB" id="A0A3P7W8J5"/>
<reference evidence="2 3" key="1">
    <citation type="submission" date="2018-11" db="EMBL/GenBank/DDBJ databases">
        <authorList>
            <consortium name="Pathogen Informatics"/>
        </authorList>
    </citation>
    <scope>NUCLEOTIDE SEQUENCE [LARGE SCALE GENOMIC DNA]</scope>
    <source>
        <strain evidence="2 3">MHpl1</strain>
    </source>
</reference>
<name>A0A3P7W8J5_HAEPC</name>
<proteinExistence type="predicted"/>